<dbReference type="Gene3D" id="1.10.260.40">
    <property type="entry name" value="lambda repressor-like DNA-binding domains"/>
    <property type="match status" value="1"/>
</dbReference>
<dbReference type="CDD" id="cd00093">
    <property type="entry name" value="HTH_XRE"/>
    <property type="match status" value="1"/>
</dbReference>
<dbReference type="KEGG" id="cgrn:4412665_01610"/>
<dbReference type="InterPro" id="IPR001387">
    <property type="entry name" value="Cro/C1-type_HTH"/>
</dbReference>
<dbReference type="RefSeq" id="WP_065860523.1">
    <property type="nucleotide sequence ID" value="NZ_JAWMSD010000003.1"/>
</dbReference>
<dbReference type="GO" id="GO:0003677">
    <property type="term" value="F:DNA binding"/>
    <property type="evidence" value="ECO:0007669"/>
    <property type="project" value="InterPro"/>
</dbReference>
<reference evidence="2 3" key="1">
    <citation type="submission" date="2017-06" db="EMBL/GenBank/DDBJ databases">
        <authorList>
            <consortium name="Pathogen Informatics"/>
        </authorList>
    </citation>
    <scope>NUCLEOTIDE SEQUENCE [LARGE SCALE GENOMIC DNA]</scope>
    <source>
        <strain evidence="2 3">NCTC11865</strain>
    </source>
</reference>
<gene>
    <name evidence="2" type="ORF">SAMEA4412665_01610</name>
</gene>
<dbReference type="Proteomes" id="UP000215332">
    <property type="component" value="Chromosome 1"/>
</dbReference>
<feature type="domain" description="HTH cro/C1-type" evidence="1">
    <location>
        <begin position="18"/>
        <end position="73"/>
    </location>
</feature>
<protein>
    <recommendedName>
        <fullName evidence="1">HTH cro/C1-type domain-containing protein</fullName>
    </recommendedName>
</protein>
<organism evidence="2 3">
    <name type="scientific">Cutibacterium granulosum</name>
    <dbReference type="NCBI Taxonomy" id="33011"/>
    <lineage>
        <taxon>Bacteria</taxon>
        <taxon>Bacillati</taxon>
        <taxon>Actinomycetota</taxon>
        <taxon>Actinomycetes</taxon>
        <taxon>Propionibacteriales</taxon>
        <taxon>Propionibacteriaceae</taxon>
        <taxon>Cutibacterium</taxon>
    </lineage>
</organism>
<dbReference type="EMBL" id="LT906441">
    <property type="protein sequence ID" value="SNV37944.1"/>
    <property type="molecule type" value="Genomic_DNA"/>
</dbReference>
<dbReference type="PROSITE" id="PS50943">
    <property type="entry name" value="HTH_CROC1"/>
    <property type="match status" value="1"/>
</dbReference>
<evidence type="ECO:0000259" key="1">
    <source>
        <dbReference type="PROSITE" id="PS50943"/>
    </source>
</evidence>
<accession>A0A239WW68</accession>
<evidence type="ECO:0000313" key="2">
    <source>
        <dbReference type="EMBL" id="SNV37944.1"/>
    </source>
</evidence>
<evidence type="ECO:0000313" key="3">
    <source>
        <dbReference type="Proteomes" id="UP000215332"/>
    </source>
</evidence>
<dbReference type="SMART" id="SM00530">
    <property type="entry name" value="HTH_XRE"/>
    <property type="match status" value="1"/>
</dbReference>
<dbReference type="SUPFAM" id="SSF47413">
    <property type="entry name" value="lambda repressor-like DNA-binding domains"/>
    <property type="match status" value="1"/>
</dbReference>
<dbReference type="InterPro" id="IPR010982">
    <property type="entry name" value="Lambda_DNA-bd_dom_sf"/>
</dbReference>
<proteinExistence type="predicted"/>
<dbReference type="AlphaFoldDB" id="A0A239WW68"/>
<name>A0A239WW68_9ACTN</name>
<sequence length="87" mass="9882">MRQLERRFEVRLISAEQLKFWMAYRELSVRELAFKVGCSHSTIGHLRPGARKTCRPELANKIAKALGRPKEALFVPTSSIVSRDVAA</sequence>